<organism evidence="1 2">
    <name type="scientific">Colwellia maritima</name>
    <dbReference type="NCBI Taxonomy" id="2912588"/>
    <lineage>
        <taxon>Bacteria</taxon>
        <taxon>Pseudomonadati</taxon>
        <taxon>Pseudomonadota</taxon>
        <taxon>Gammaproteobacteria</taxon>
        <taxon>Alteromonadales</taxon>
        <taxon>Colwelliaceae</taxon>
        <taxon>Colwellia</taxon>
    </lineage>
</organism>
<gene>
    <name evidence="1" type="ORF">L3081_21145</name>
</gene>
<evidence type="ECO:0000313" key="2">
    <source>
        <dbReference type="Proteomes" id="UP001139646"/>
    </source>
</evidence>
<protein>
    <submittedName>
        <fullName evidence="1">Uncharacterized protein</fullName>
    </submittedName>
</protein>
<proteinExistence type="predicted"/>
<dbReference type="EMBL" id="JAKKSL010000005">
    <property type="protein sequence ID" value="MCI2285434.1"/>
    <property type="molecule type" value="Genomic_DNA"/>
</dbReference>
<name>A0ABS9X5D8_9GAMM</name>
<sequence>MQNTTFSMEITLMLEITQSQIDQFNLIMFNQFVEKTKLHLHELFPEKMALLDEDIIHEKIMSGKAKAKIYSITSERDVVLFIALSIVLGDNFDEAQENQWIQAILVNSTLMQQEKMDLIYARLDA</sequence>
<evidence type="ECO:0000313" key="1">
    <source>
        <dbReference type="EMBL" id="MCI2285434.1"/>
    </source>
</evidence>
<accession>A0ABS9X5D8</accession>
<dbReference type="RefSeq" id="WP_242288317.1">
    <property type="nucleotide sequence ID" value="NZ_JAKKSL010000005.1"/>
</dbReference>
<keyword evidence="2" id="KW-1185">Reference proteome</keyword>
<comment type="caution">
    <text evidence="1">The sequence shown here is derived from an EMBL/GenBank/DDBJ whole genome shotgun (WGS) entry which is preliminary data.</text>
</comment>
<reference evidence="1" key="1">
    <citation type="submission" date="2022-01" db="EMBL/GenBank/DDBJ databases">
        <title>Colwellia maritima, isolated from seawater.</title>
        <authorList>
            <person name="Kristyanto S."/>
            <person name="Jung J."/>
            <person name="Jeon C.O."/>
        </authorList>
    </citation>
    <scope>NUCLEOTIDE SEQUENCE</scope>
    <source>
        <strain evidence="1">MSW7</strain>
    </source>
</reference>
<dbReference type="Proteomes" id="UP001139646">
    <property type="component" value="Unassembled WGS sequence"/>
</dbReference>